<evidence type="ECO:0000313" key="4">
    <source>
        <dbReference type="Proteomes" id="UP000619033"/>
    </source>
</evidence>
<accession>A0A8J7SS39</accession>
<dbReference type="CDD" id="cd00371">
    <property type="entry name" value="HMA"/>
    <property type="match status" value="1"/>
</dbReference>
<evidence type="ECO:0000313" key="3">
    <source>
        <dbReference type="EMBL" id="MBL4928056.1"/>
    </source>
</evidence>
<dbReference type="PROSITE" id="PS01047">
    <property type="entry name" value="HMA_1"/>
    <property type="match status" value="1"/>
</dbReference>
<feature type="domain" description="HMA" evidence="2">
    <location>
        <begin position="1"/>
        <end position="63"/>
    </location>
</feature>
<keyword evidence="1" id="KW-0479">Metal-binding</keyword>
<dbReference type="GO" id="GO:0046872">
    <property type="term" value="F:metal ion binding"/>
    <property type="evidence" value="ECO:0007669"/>
    <property type="project" value="UniProtKB-KW"/>
</dbReference>
<dbReference type="InterPro" id="IPR017969">
    <property type="entry name" value="Heavy-metal-associated_CS"/>
</dbReference>
<dbReference type="EMBL" id="JAESVP010000003">
    <property type="protein sequence ID" value="MBL4928056.1"/>
    <property type="molecule type" value="Genomic_DNA"/>
</dbReference>
<evidence type="ECO:0000259" key="2">
    <source>
        <dbReference type="PROSITE" id="PS50846"/>
    </source>
</evidence>
<reference evidence="3" key="1">
    <citation type="submission" date="2021-01" db="EMBL/GenBank/DDBJ databases">
        <title>Genome seq and assembly of Tabrizicola sp. KVB23.</title>
        <authorList>
            <person name="Chhetri G."/>
        </authorList>
    </citation>
    <scope>NUCLEOTIDE SEQUENCE</scope>
    <source>
        <strain evidence="3">KVB23</strain>
    </source>
</reference>
<dbReference type="PROSITE" id="PS50846">
    <property type="entry name" value="HMA_2"/>
    <property type="match status" value="1"/>
</dbReference>
<gene>
    <name evidence="3" type="ORF">JI744_08065</name>
</gene>
<dbReference type="InterPro" id="IPR036163">
    <property type="entry name" value="HMA_dom_sf"/>
</dbReference>
<protein>
    <submittedName>
        <fullName evidence="3">Heavy-metal-associated domain-containing protein</fullName>
    </submittedName>
</protein>
<proteinExistence type="predicted"/>
<keyword evidence="4" id="KW-1185">Reference proteome</keyword>
<dbReference type="Pfam" id="PF00403">
    <property type="entry name" value="HMA"/>
    <property type="match status" value="1"/>
</dbReference>
<sequence>MTRLSVPDMTCGHCKASVEAALSHIPGAAPVTVNLGTKEVEVGGTAPADTLIRALDEIGFPARIVPVS</sequence>
<organism evidence="3 4">
    <name type="scientific">Fuscibacter oryzae</name>
    <dbReference type="NCBI Taxonomy" id="2803939"/>
    <lineage>
        <taxon>Bacteria</taxon>
        <taxon>Pseudomonadati</taxon>
        <taxon>Pseudomonadota</taxon>
        <taxon>Alphaproteobacteria</taxon>
        <taxon>Rhodobacterales</taxon>
        <taxon>Paracoccaceae</taxon>
        <taxon>Fuscibacter</taxon>
    </lineage>
</organism>
<evidence type="ECO:0000256" key="1">
    <source>
        <dbReference type="ARBA" id="ARBA00022723"/>
    </source>
</evidence>
<dbReference type="InterPro" id="IPR006121">
    <property type="entry name" value="HMA_dom"/>
</dbReference>
<comment type="caution">
    <text evidence="3">The sequence shown here is derived from an EMBL/GenBank/DDBJ whole genome shotgun (WGS) entry which is preliminary data.</text>
</comment>
<dbReference type="Gene3D" id="3.30.70.100">
    <property type="match status" value="1"/>
</dbReference>
<dbReference type="SUPFAM" id="SSF55008">
    <property type="entry name" value="HMA, heavy metal-associated domain"/>
    <property type="match status" value="1"/>
</dbReference>
<dbReference type="RefSeq" id="WP_202659272.1">
    <property type="nucleotide sequence ID" value="NZ_JAESVP010000003.1"/>
</dbReference>
<dbReference type="AlphaFoldDB" id="A0A8J7SS39"/>
<name>A0A8J7SS39_9RHOB</name>
<dbReference type="Proteomes" id="UP000619033">
    <property type="component" value="Unassembled WGS sequence"/>
</dbReference>